<dbReference type="Proteomes" id="UP000663874">
    <property type="component" value="Unassembled WGS sequence"/>
</dbReference>
<proteinExistence type="predicted"/>
<gene>
    <name evidence="2" type="ORF">FNK824_LOCUS34468</name>
</gene>
<name>A0A819Z9C3_9BILA</name>
<dbReference type="EMBL" id="CAJOBE010013563">
    <property type="protein sequence ID" value="CAF4166609.1"/>
    <property type="molecule type" value="Genomic_DNA"/>
</dbReference>
<evidence type="ECO:0000256" key="1">
    <source>
        <dbReference type="SAM" id="MobiDB-lite"/>
    </source>
</evidence>
<reference evidence="2" key="1">
    <citation type="submission" date="2021-02" db="EMBL/GenBank/DDBJ databases">
        <authorList>
            <person name="Nowell W R."/>
        </authorList>
    </citation>
    <scope>NUCLEOTIDE SEQUENCE</scope>
</reference>
<feature type="region of interest" description="Disordered" evidence="1">
    <location>
        <begin position="1"/>
        <end position="55"/>
    </location>
</feature>
<evidence type="ECO:0000313" key="2">
    <source>
        <dbReference type="EMBL" id="CAF4166609.1"/>
    </source>
</evidence>
<sequence length="55" mass="6122">MATCTTNDTHEIQMDSESEVDSDMEIDEVNSSDIDSDGSDDEVAPPKKKSTDRNW</sequence>
<accession>A0A819Z9C3</accession>
<comment type="caution">
    <text evidence="2">The sequence shown here is derived from an EMBL/GenBank/DDBJ whole genome shotgun (WGS) entry which is preliminary data.</text>
</comment>
<dbReference type="AlphaFoldDB" id="A0A819Z9C3"/>
<organism evidence="2 3">
    <name type="scientific">Rotaria sordida</name>
    <dbReference type="NCBI Taxonomy" id="392033"/>
    <lineage>
        <taxon>Eukaryota</taxon>
        <taxon>Metazoa</taxon>
        <taxon>Spiralia</taxon>
        <taxon>Gnathifera</taxon>
        <taxon>Rotifera</taxon>
        <taxon>Eurotatoria</taxon>
        <taxon>Bdelloidea</taxon>
        <taxon>Philodinida</taxon>
        <taxon>Philodinidae</taxon>
        <taxon>Rotaria</taxon>
    </lineage>
</organism>
<protein>
    <submittedName>
        <fullName evidence="2">Uncharacterized protein</fullName>
    </submittedName>
</protein>
<feature type="compositionally biased region" description="Acidic residues" evidence="1">
    <location>
        <begin position="14"/>
        <end position="43"/>
    </location>
</feature>
<evidence type="ECO:0000313" key="3">
    <source>
        <dbReference type="Proteomes" id="UP000663874"/>
    </source>
</evidence>
<feature type="non-terminal residue" evidence="2">
    <location>
        <position position="55"/>
    </location>
</feature>